<dbReference type="Gene3D" id="2.40.420.20">
    <property type="match status" value="1"/>
</dbReference>
<dbReference type="Gene3D" id="2.40.30.170">
    <property type="match status" value="1"/>
</dbReference>
<feature type="compositionally biased region" description="Basic and acidic residues" evidence="2">
    <location>
        <begin position="233"/>
        <end position="243"/>
    </location>
</feature>
<protein>
    <submittedName>
        <fullName evidence="4">HlyD family efflux transporter periplasmic adaptor subunit</fullName>
    </submittedName>
</protein>
<feature type="region of interest" description="Disordered" evidence="2">
    <location>
        <begin position="232"/>
        <end position="278"/>
    </location>
</feature>
<feature type="domain" description="Multidrug resistance protein MdtA-like barrel-sandwich hybrid" evidence="3">
    <location>
        <begin position="73"/>
        <end position="199"/>
    </location>
</feature>
<dbReference type="PANTHER" id="PTHR30469">
    <property type="entry name" value="MULTIDRUG RESISTANCE PROTEIN MDTA"/>
    <property type="match status" value="1"/>
</dbReference>
<keyword evidence="5" id="KW-1185">Reference proteome</keyword>
<name>A0ABY5S6J5_9BACL</name>
<evidence type="ECO:0000313" key="4">
    <source>
        <dbReference type="EMBL" id="UVI27943.1"/>
    </source>
</evidence>
<dbReference type="SUPFAM" id="SSF111369">
    <property type="entry name" value="HlyD-like secretion proteins"/>
    <property type="match status" value="1"/>
</dbReference>
<dbReference type="Gene3D" id="1.10.287.470">
    <property type="entry name" value="Helix hairpin bin"/>
    <property type="match status" value="1"/>
</dbReference>
<organism evidence="4 5">
    <name type="scientific">Paenibacillus spongiae</name>
    <dbReference type="NCBI Taxonomy" id="2909671"/>
    <lineage>
        <taxon>Bacteria</taxon>
        <taxon>Bacillati</taxon>
        <taxon>Bacillota</taxon>
        <taxon>Bacilli</taxon>
        <taxon>Bacillales</taxon>
        <taxon>Paenibacillaceae</taxon>
        <taxon>Paenibacillus</taxon>
    </lineage>
</organism>
<keyword evidence="1" id="KW-0175">Coiled coil</keyword>
<reference evidence="4" key="1">
    <citation type="submission" date="2022-01" db="EMBL/GenBank/DDBJ databases">
        <title>Paenibacillus spongiae sp. nov., isolated from marine sponge.</title>
        <authorList>
            <person name="Li Z."/>
            <person name="Zhang M."/>
        </authorList>
    </citation>
    <scope>NUCLEOTIDE SEQUENCE</scope>
    <source>
        <strain evidence="4">PHS-Z3</strain>
    </source>
</reference>
<dbReference type="Pfam" id="PF25917">
    <property type="entry name" value="BSH_RND"/>
    <property type="match status" value="1"/>
</dbReference>
<feature type="compositionally biased region" description="Gly residues" evidence="2">
    <location>
        <begin position="251"/>
        <end position="266"/>
    </location>
</feature>
<gene>
    <name evidence="4" type="ORF">L1F29_21100</name>
</gene>
<evidence type="ECO:0000256" key="1">
    <source>
        <dbReference type="SAM" id="Coils"/>
    </source>
</evidence>
<evidence type="ECO:0000313" key="5">
    <source>
        <dbReference type="Proteomes" id="UP001057877"/>
    </source>
</evidence>
<dbReference type="PANTHER" id="PTHR30469:SF15">
    <property type="entry name" value="HLYD FAMILY OF SECRETION PROTEINS"/>
    <property type="match status" value="1"/>
</dbReference>
<sequence length="384" mass="41698">MASRRQRLASILLIGFFLVLAGLTLFSNTIQTAMLPKVTTEKASQKTLSHRIEGSGMIVPHEQTDLISESGWKVVKVHVGRNKQVKKGQVLITFDGSEAQQQLLDAEDELKKRNLNRETLKEQYIAAKQAGDETAIRKAKRDLETDRLDLEIAQRKIDRMRNELARHRTLTAPFDGKVTDIKAEEGMNVPAEQQVLTVVKAGESYEFPFTADKAAAALLQLGEKVDVVINGDSRQRHEGKISEITDTPSSGRGGGIDSPGETGGSKSGSEDSSANGSQTVVVSVSGTGLQGGEKASFALEKQAKEQGLVIGKKLLKHDGTGNYLFVIRENKSSLGNTYTAQKAYVQTGEEIGEEIIILGGISPQEDIIAESSEPLQAGNRVRFQ</sequence>
<dbReference type="InterPro" id="IPR058625">
    <property type="entry name" value="MdtA-like_BSH"/>
</dbReference>
<proteinExistence type="predicted"/>
<accession>A0ABY5S6J5</accession>
<dbReference type="RefSeq" id="WP_258384031.1">
    <property type="nucleotide sequence ID" value="NZ_CP091430.1"/>
</dbReference>
<evidence type="ECO:0000259" key="3">
    <source>
        <dbReference type="Pfam" id="PF25917"/>
    </source>
</evidence>
<dbReference type="EMBL" id="CP091430">
    <property type="protein sequence ID" value="UVI27943.1"/>
    <property type="molecule type" value="Genomic_DNA"/>
</dbReference>
<evidence type="ECO:0000256" key="2">
    <source>
        <dbReference type="SAM" id="MobiDB-lite"/>
    </source>
</evidence>
<feature type="coiled-coil region" evidence="1">
    <location>
        <begin position="103"/>
        <end position="170"/>
    </location>
</feature>
<dbReference type="Gene3D" id="2.40.50.100">
    <property type="match status" value="1"/>
</dbReference>
<dbReference type="Proteomes" id="UP001057877">
    <property type="component" value="Chromosome"/>
</dbReference>